<evidence type="ECO:0000313" key="3">
    <source>
        <dbReference type="Proteomes" id="UP000268048"/>
    </source>
</evidence>
<dbReference type="AlphaFoldDB" id="A0A3G7TQD8"/>
<dbReference type="Proteomes" id="UP000268048">
    <property type="component" value="Chromosome"/>
</dbReference>
<proteinExistence type="predicted"/>
<reference evidence="2 3" key="1">
    <citation type="submission" date="2018-03" db="EMBL/GenBank/DDBJ databases">
        <title>Diversity of phytobeneficial traits revealed by whole-genome analysis of worldwide-isolated phenazine-producing Pseudomonas spp.</title>
        <authorList>
            <person name="Biessy A."/>
            <person name="Novinscak A."/>
            <person name="Blom J."/>
            <person name="Leger G."/>
            <person name="Thomashow L.S."/>
            <person name="Cazorla F.M."/>
            <person name="Josic D."/>
            <person name="Filion M."/>
        </authorList>
    </citation>
    <scope>NUCLEOTIDE SEQUENCE [LARGE SCALE GENOMIC DNA]</scope>
    <source>
        <strain evidence="2 3">B25</strain>
    </source>
</reference>
<gene>
    <name evidence="2" type="ORF">C4K04_2960</name>
</gene>
<sequence>MSAASGKGQTSGLVPGPKEREILMRRLAEGGPTNGAAGAQQ</sequence>
<dbReference type="RefSeq" id="WP_277424786.1">
    <property type="nucleotide sequence ID" value="NZ_CP027753.1"/>
</dbReference>
<evidence type="ECO:0000313" key="2">
    <source>
        <dbReference type="EMBL" id="AZE48632.1"/>
    </source>
</evidence>
<feature type="compositionally biased region" description="Basic and acidic residues" evidence="1">
    <location>
        <begin position="17"/>
        <end position="28"/>
    </location>
</feature>
<evidence type="ECO:0000256" key="1">
    <source>
        <dbReference type="SAM" id="MobiDB-lite"/>
    </source>
</evidence>
<dbReference type="EMBL" id="CP027753">
    <property type="protein sequence ID" value="AZE48632.1"/>
    <property type="molecule type" value="Genomic_DNA"/>
</dbReference>
<name>A0A3G7TQD8_9PSED</name>
<organism evidence="2 3">
    <name type="scientific">Pseudomonas chlororaphis</name>
    <dbReference type="NCBI Taxonomy" id="587753"/>
    <lineage>
        <taxon>Bacteria</taxon>
        <taxon>Pseudomonadati</taxon>
        <taxon>Pseudomonadota</taxon>
        <taxon>Gammaproteobacteria</taxon>
        <taxon>Pseudomonadales</taxon>
        <taxon>Pseudomonadaceae</taxon>
        <taxon>Pseudomonas</taxon>
    </lineage>
</organism>
<accession>A0A3G7TQD8</accession>
<protein>
    <submittedName>
        <fullName evidence="2">Acyl dehydratase</fullName>
    </submittedName>
</protein>
<feature type="region of interest" description="Disordered" evidence="1">
    <location>
        <begin position="1"/>
        <end position="41"/>
    </location>
</feature>